<evidence type="ECO:0000313" key="3">
    <source>
        <dbReference type="EMBL" id="WHQ71407.1"/>
    </source>
</evidence>
<proteinExistence type="predicted"/>
<reference evidence="3" key="3">
    <citation type="journal article" date="2022" name="Biotechnol. Bioprocess Eng.">
        <title>Pan-genome Analysis Reveals Comparative Genomic Features of Central Metabolic Pathways in Methylorubrum extorquens.</title>
        <authorList>
            <person name="Lee G.M."/>
            <person name="Scott-Nevros Z.K."/>
            <person name="Lee S.-M."/>
            <person name="Kim D."/>
        </authorList>
    </citation>
    <scope>NUCLEOTIDE SEQUENCE</scope>
    <source>
        <strain evidence="3">ATCC 55366</strain>
    </source>
</reference>
<evidence type="ECO:0000313" key="2">
    <source>
        <dbReference type="EMBL" id="SOR31344.1"/>
    </source>
</evidence>
<keyword evidence="1" id="KW-0732">Signal</keyword>
<feature type="signal peptide" evidence="1">
    <location>
        <begin position="1"/>
        <end position="23"/>
    </location>
</feature>
<dbReference type="EMBL" id="CP073633">
    <property type="protein sequence ID" value="WHQ71407.1"/>
    <property type="molecule type" value="Genomic_DNA"/>
</dbReference>
<gene>
    <name evidence="3" type="ORF">KEC54_07610</name>
    <name evidence="2" type="ORF">TK0001_4759</name>
</gene>
<dbReference type="EMBL" id="LT962688">
    <property type="protein sequence ID" value="SOR31344.1"/>
    <property type="molecule type" value="Genomic_DNA"/>
</dbReference>
<dbReference type="Proteomes" id="UP001223720">
    <property type="component" value="Chromosome"/>
</dbReference>
<reference evidence="2" key="1">
    <citation type="submission" date="2017-10" db="EMBL/GenBank/DDBJ databases">
        <authorList>
            <person name="Banno H."/>
            <person name="Chua N.-H."/>
        </authorList>
    </citation>
    <scope>NUCLEOTIDE SEQUENCE [LARGE SCALE GENOMIC DNA]</scope>
    <source>
        <strain evidence="2">TK 0001</strain>
    </source>
</reference>
<protein>
    <submittedName>
        <fullName evidence="2">Uncharacterized protein</fullName>
    </submittedName>
</protein>
<dbReference type="AlphaFoldDB" id="A0A2N9AVK0"/>
<sequence length="69" mass="6605">MIALLAAAAVAAGAANVALVAFMADRVSPNGSAAGEFVAITETTPAAAQARAVRAGNENVPAQAAKLAA</sequence>
<dbReference type="RefSeq" id="WP_080577098.1">
    <property type="nucleotide sequence ID" value="NZ_CP073633.1"/>
</dbReference>
<evidence type="ECO:0000313" key="4">
    <source>
        <dbReference type="Proteomes" id="UP000233769"/>
    </source>
</evidence>
<name>A0A2N9AVK0_METEX</name>
<reference evidence="4" key="2">
    <citation type="submission" date="2017-10" db="EMBL/GenBank/DDBJ databases">
        <authorList>
            <person name="Regsiter A."/>
            <person name="William W."/>
        </authorList>
    </citation>
    <scope>NUCLEOTIDE SEQUENCE [LARGE SCALE GENOMIC DNA]</scope>
</reference>
<evidence type="ECO:0000256" key="1">
    <source>
        <dbReference type="SAM" id="SignalP"/>
    </source>
</evidence>
<feature type="chain" id="PRO_5014873509" evidence="1">
    <location>
        <begin position="24"/>
        <end position="69"/>
    </location>
</feature>
<accession>A0A2N9AVK0</accession>
<organism evidence="2 4">
    <name type="scientific">Methylorubrum extorquens</name>
    <name type="common">Methylobacterium dichloromethanicum</name>
    <name type="synonym">Methylobacterium extorquens</name>
    <dbReference type="NCBI Taxonomy" id="408"/>
    <lineage>
        <taxon>Bacteria</taxon>
        <taxon>Pseudomonadati</taxon>
        <taxon>Pseudomonadota</taxon>
        <taxon>Alphaproteobacteria</taxon>
        <taxon>Hyphomicrobiales</taxon>
        <taxon>Methylobacteriaceae</taxon>
        <taxon>Methylorubrum</taxon>
    </lineage>
</organism>
<dbReference type="Proteomes" id="UP000233769">
    <property type="component" value="Chromosome tk0001"/>
</dbReference>